<organism evidence="1">
    <name type="scientific">Oryza glumipatula</name>
    <dbReference type="NCBI Taxonomy" id="40148"/>
    <lineage>
        <taxon>Eukaryota</taxon>
        <taxon>Viridiplantae</taxon>
        <taxon>Streptophyta</taxon>
        <taxon>Embryophyta</taxon>
        <taxon>Tracheophyta</taxon>
        <taxon>Spermatophyta</taxon>
        <taxon>Magnoliopsida</taxon>
        <taxon>Liliopsida</taxon>
        <taxon>Poales</taxon>
        <taxon>Poaceae</taxon>
        <taxon>BOP clade</taxon>
        <taxon>Oryzoideae</taxon>
        <taxon>Oryzeae</taxon>
        <taxon>Oryzinae</taxon>
        <taxon>Oryza</taxon>
    </lineage>
</organism>
<reference evidence="1" key="1">
    <citation type="submission" date="2015-04" db="UniProtKB">
        <authorList>
            <consortium name="EnsemblPlants"/>
        </authorList>
    </citation>
    <scope>IDENTIFICATION</scope>
</reference>
<evidence type="ECO:0000313" key="2">
    <source>
        <dbReference type="Proteomes" id="UP000026961"/>
    </source>
</evidence>
<proteinExistence type="predicted"/>
<dbReference type="Proteomes" id="UP000026961">
    <property type="component" value="Chromosome 12"/>
</dbReference>
<sequence>MLLMAYAMKCSTPERASRGHGPSQARKSEMPLLVLILFLVLGSLSKAFVIMFEELSNHGMTFIIGARLQRRGRCCSWTPQPLLPSSSPSDGVLVQLSKQEFGNNKMG</sequence>
<dbReference type="AlphaFoldDB" id="A0A0E0BMQ2"/>
<keyword evidence="2" id="KW-1185">Reference proteome</keyword>
<dbReference type="HOGENOM" id="CLU_2214038_0_0_1"/>
<dbReference type="EnsemblPlants" id="OGLUM12G00420.1">
    <property type="protein sequence ID" value="OGLUM12G00420.1"/>
    <property type="gene ID" value="OGLUM12G00420"/>
</dbReference>
<reference evidence="1" key="2">
    <citation type="submission" date="2018-05" db="EMBL/GenBank/DDBJ databases">
        <title>OgluRS3 (Oryza glumaepatula Reference Sequence Version 3).</title>
        <authorList>
            <person name="Zhang J."/>
            <person name="Kudrna D."/>
            <person name="Lee S."/>
            <person name="Talag J."/>
            <person name="Welchert J."/>
            <person name="Wing R.A."/>
        </authorList>
    </citation>
    <scope>NUCLEOTIDE SEQUENCE [LARGE SCALE GENOMIC DNA]</scope>
</reference>
<protein>
    <submittedName>
        <fullName evidence="1">Uncharacterized protein</fullName>
    </submittedName>
</protein>
<evidence type="ECO:0000313" key="1">
    <source>
        <dbReference type="EnsemblPlants" id="OGLUM12G00420.1"/>
    </source>
</evidence>
<accession>A0A0E0BMQ2</accession>
<name>A0A0E0BMQ2_9ORYZ</name>
<dbReference type="Gramene" id="OGLUM12G00420.1">
    <property type="protein sequence ID" value="OGLUM12G00420.1"/>
    <property type="gene ID" value="OGLUM12G00420"/>
</dbReference>